<dbReference type="AlphaFoldDB" id="A0AB35IRM7"/>
<comment type="caution">
    <text evidence="1">The sequence shown here is derived from an EMBL/GenBank/DDBJ whole genome shotgun (WGS) entry which is preliminary data.</text>
</comment>
<name>A0AB35IRM7_9FIRM</name>
<evidence type="ECO:0000313" key="2">
    <source>
        <dbReference type="Proteomes" id="UP001211987"/>
    </source>
</evidence>
<sequence>MEQRIIKSTEYKEFIQYRSSRIPIKVFKEVGFSQIIKTADLKKIPYNKIPVLVCKEFFASAPAYVLAKKNPEIFLYLSYEQVSVIKENVFCLLPKDILFQLIEKYKNISELTTEYWFNKNENELLICHNQPSVIDKLKKAIK</sequence>
<dbReference type="EMBL" id="JAQLKE010000026">
    <property type="protein sequence ID" value="MDB7084847.1"/>
    <property type="molecule type" value="Genomic_DNA"/>
</dbReference>
<accession>A0AB35IRM7</accession>
<proteinExistence type="predicted"/>
<protein>
    <submittedName>
        <fullName evidence="1">Uncharacterized protein</fullName>
    </submittedName>
</protein>
<evidence type="ECO:0000313" key="1">
    <source>
        <dbReference type="EMBL" id="MDB7084847.1"/>
    </source>
</evidence>
<reference evidence="1" key="1">
    <citation type="submission" date="2023-01" db="EMBL/GenBank/DDBJ databases">
        <title>Human gut microbiome strain richness.</title>
        <authorList>
            <person name="Chen-Liaw A."/>
        </authorList>
    </citation>
    <scope>NUCLEOTIDE SEQUENCE</scope>
    <source>
        <strain evidence="1">1001217st2_G6_1001217B_191108</strain>
    </source>
</reference>
<gene>
    <name evidence="1" type="ORF">PM738_13635</name>
</gene>
<dbReference type="Proteomes" id="UP001211987">
    <property type="component" value="Unassembled WGS sequence"/>
</dbReference>
<dbReference type="RefSeq" id="WP_272019053.1">
    <property type="nucleotide sequence ID" value="NZ_JAQLKE010000026.1"/>
</dbReference>
<organism evidence="1 2">
    <name type="scientific">Thomasclavelia ramosa</name>
    <dbReference type="NCBI Taxonomy" id="1547"/>
    <lineage>
        <taxon>Bacteria</taxon>
        <taxon>Bacillati</taxon>
        <taxon>Bacillota</taxon>
        <taxon>Erysipelotrichia</taxon>
        <taxon>Erysipelotrichales</taxon>
        <taxon>Coprobacillaceae</taxon>
        <taxon>Thomasclavelia</taxon>
    </lineage>
</organism>